<keyword evidence="2" id="KW-0614">Plasmid</keyword>
<dbReference type="RefSeq" id="WP_220652036.1">
    <property type="nucleotide sequence ID" value="NZ_CP080648.1"/>
</dbReference>
<protein>
    <submittedName>
        <fullName evidence="2">Type II toxin-antitoxin system HicB family antitoxin</fullName>
    </submittedName>
</protein>
<dbReference type="InterPro" id="IPR002145">
    <property type="entry name" value="CopG"/>
</dbReference>
<evidence type="ECO:0000313" key="2">
    <source>
        <dbReference type="EMBL" id="QYX83572.1"/>
    </source>
</evidence>
<dbReference type="InterPro" id="IPR010985">
    <property type="entry name" value="Ribbon_hlx_hlx"/>
</dbReference>
<dbReference type="Proteomes" id="UP000827138">
    <property type="component" value="Plasmid unnamed2"/>
</dbReference>
<proteinExistence type="predicted"/>
<sequence>MSKSVTIRVSEELHAQLQERAAAEDTTVTALITEAARDALRDPRLESATEVFRAFVADNAGAFDAAFPEDSPARLDASGQAAA</sequence>
<accession>A0ABX8Y5Z8</accession>
<gene>
    <name evidence="2" type="ORF">K1J60_44735</name>
</gene>
<keyword evidence="3" id="KW-1185">Reference proteome</keyword>
<evidence type="ECO:0000259" key="1">
    <source>
        <dbReference type="Pfam" id="PF01402"/>
    </source>
</evidence>
<geneLocation type="plasmid" evidence="2 3">
    <name>unnamed2</name>
</geneLocation>
<organism evidence="2 3">
    <name type="scientific">Streptomyces akebiae</name>
    <dbReference type="NCBI Taxonomy" id="2865673"/>
    <lineage>
        <taxon>Bacteria</taxon>
        <taxon>Bacillati</taxon>
        <taxon>Actinomycetota</taxon>
        <taxon>Actinomycetes</taxon>
        <taxon>Kitasatosporales</taxon>
        <taxon>Streptomycetaceae</taxon>
        <taxon>Streptomyces</taxon>
    </lineage>
</organism>
<name>A0ABX8Y5Z8_9ACTN</name>
<reference evidence="2 3" key="1">
    <citation type="submission" date="2021-08" db="EMBL/GenBank/DDBJ databases">
        <authorList>
            <person name="Ping M."/>
        </authorList>
    </citation>
    <scope>NUCLEOTIDE SEQUENCE [LARGE SCALE GENOMIC DNA]</scope>
    <source>
        <strain evidence="2 3">MG28</strain>
        <plasmid evidence="2 3">unnamed2</plasmid>
    </source>
</reference>
<dbReference type="SUPFAM" id="SSF47598">
    <property type="entry name" value="Ribbon-helix-helix"/>
    <property type="match status" value="1"/>
</dbReference>
<evidence type="ECO:0000313" key="3">
    <source>
        <dbReference type="Proteomes" id="UP000827138"/>
    </source>
</evidence>
<dbReference type="Pfam" id="PF01402">
    <property type="entry name" value="RHH_1"/>
    <property type="match status" value="1"/>
</dbReference>
<dbReference type="EMBL" id="CP080648">
    <property type="protein sequence ID" value="QYX83572.1"/>
    <property type="molecule type" value="Genomic_DNA"/>
</dbReference>
<feature type="domain" description="Ribbon-helix-helix protein CopG" evidence="1">
    <location>
        <begin position="3"/>
        <end position="41"/>
    </location>
</feature>